<dbReference type="EMBL" id="SJPK01000022">
    <property type="protein sequence ID" value="TWT55699.1"/>
    <property type="molecule type" value="Genomic_DNA"/>
</dbReference>
<dbReference type="Proteomes" id="UP000318053">
    <property type="component" value="Unassembled WGS sequence"/>
</dbReference>
<gene>
    <name evidence="1" type="ORF">CA85_47990</name>
</gene>
<accession>A0A5C5WZI1</accession>
<sequence>MLKSRNCFRTGPNSDKSIEIMLKPKGNTCYLPDCTLSDDGGVPVYFQAASGTDPPA</sequence>
<name>A0A5C5WZI1_9BACT</name>
<proteinExistence type="predicted"/>
<organism evidence="1 2">
    <name type="scientific">Allorhodopirellula solitaria</name>
    <dbReference type="NCBI Taxonomy" id="2527987"/>
    <lineage>
        <taxon>Bacteria</taxon>
        <taxon>Pseudomonadati</taxon>
        <taxon>Planctomycetota</taxon>
        <taxon>Planctomycetia</taxon>
        <taxon>Pirellulales</taxon>
        <taxon>Pirellulaceae</taxon>
        <taxon>Allorhodopirellula</taxon>
    </lineage>
</organism>
<comment type="caution">
    <text evidence="1">The sequence shown here is derived from an EMBL/GenBank/DDBJ whole genome shotgun (WGS) entry which is preliminary data.</text>
</comment>
<protein>
    <submittedName>
        <fullName evidence="1">Uncharacterized protein</fullName>
    </submittedName>
</protein>
<evidence type="ECO:0000313" key="1">
    <source>
        <dbReference type="EMBL" id="TWT55699.1"/>
    </source>
</evidence>
<evidence type="ECO:0000313" key="2">
    <source>
        <dbReference type="Proteomes" id="UP000318053"/>
    </source>
</evidence>
<dbReference type="AlphaFoldDB" id="A0A5C5WZI1"/>
<reference evidence="1 2" key="1">
    <citation type="submission" date="2019-02" db="EMBL/GenBank/DDBJ databases">
        <title>Deep-cultivation of Planctomycetes and their phenomic and genomic characterization uncovers novel biology.</title>
        <authorList>
            <person name="Wiegand S."/>
            <person name="Jogler M."/>
            <person name="Boedeker C."/>
            <person name="Pinto D."/>
            <person name="Vollmers J."/>
            <person name="Rivas-Marin E."/>
            <person name="Kohn T."/>
            <person name="Peeters S.H."/>
            <person name="Heuer A."/>
            <person name="Rast P."/>
            <person name="Oberbeckmann S."/>
            <person name="Bunk B."/>
            <person name="Jeske O."/>
            <person name="Meyerdierks A."/>
            <person name="Storesund J.E."/>
            <person name="Kallscheuer N."/>
            <person name="Luecker S."/>
            <person name="Lage O.M."/>
            <person name="Pohl T."/>
            <person name="Merkel B.J."/>
            <person name="Hornburger P."/>
            <person name="Mueller R.-W."/>
            <person name="Bruemmer F."/>
            <person name="Labrenz M."/>
            <person name="Spormann A.M."/>
            <person name="Op Den Camp H."/>
            <person name="Overmann J."/>
            <person name="Amann R."/>
            <person name="Jetten M.S.M."/>
            <person name="Mascher T."/>
            <person name="Medema M.H."/>
            <person name="Devos D.P."/>
            <person name="Kaster A.-K."/>
            <person name="Ovreas L."/>
            <person name="Rohde M."/>
            <person name="Galperin M.Y."/>
            <person name="Jogler C."/>
        </authorList>
    </citation>
    <scope>NUCLEOTIDE SEQUENCE [LARGE SCALE GENOMIC DNA]</scope>
    <source>
        <strain evidence="1 2">CA85</strain>
    </source>
</reference>
<keyword evidence="2" id="KW-1185">Reference proteome</keyword>